<dbReference type="EMBL" id="ATMH01003756">
    <property type="protein sequence ID" value="EPY30947.1"/>
    <property type="molecule type" value="Genomic_DNA"/>
</dbReference>
<feature type="transmembrane region" description="Helical" evidence="8">
    <location>
        <begin position="6"/>
        <end position="36"/>
    </location>
</feature>
<evidence type="ECO:0000256" key="6">
    <source>
        <dbReference type="PROSITE-ProRule" id="PRU10141"/>
    </source>
</evidence>
<keyword evidence="1" id="KW-0723">Serine/threonine-protein kinase</keyword>
<dbReference type="Pfam" id="PF00069">
    <property type="entry name" value="Pkinase"/>
    <property type="match status" value="1"/>
</dbReference>
<feature type="transmembrane region" description="Helical" evidence="8">
    <location>
        <begin position="48"/>
        <end position="74"/>
    </location>
</feature>
<dbReference type="FunFam" id="1.10.510.10:FF:000040">
    <property type="entry name" value="Mitogen-activated protein kinase"/>
    <property type="match status" value="1"/>
</dbReference>
<keyword evidence="4 10" id="KW-0418">Kinase</keyword>
<feature type="compositionally biased region" description="Basic and acidic residues" evidence="7">
    <location>
        <begin position="506"/>
        <end position="521"/>
    </location>
</feature>
<reference evidence="10 11" key="1">
    <citation type="journal article" date="2013" name="PLoS ONE">
        <title>Predicting the Proteins of Angomonas deanei, Strigomonas culicis and Their Respective Endosymbionts Reveals New Aspects of the Trypanosomatidae Family.</title>
        <authorList>
            <person name="Motta M.C."/>
            <person name="Martins A.C."/>
            <person name="de Souza S.S."/>
            <person name="Catta-Preta C.M."/>
            <person name="Silva R."/>
            <person name="Klein C.C."/>
            <person name="de Almeida L.G."/>
            <person name="de Lima Cunha O."/>
            <person name="Ciapina L.P."/>
            <person name="Brocchi M."/>
            <person name="Colabardini A.C."/>
            <person name="de Araujo Lima B."/>
            <person name="Machado C.R."/>
            <person name="de Almeida Soares C.M."/>
            <person name="Probst C.M."/>
            <person name="de Menezes C.B."/>
            <person name="Thompson C.E."/>
            <person name="Bartholomeu D.C."/>
            <person name="Gradia D.F."/>
            <person name="Pavoni D.P."/>
            <person name="Grisard E.C."/>
            <person name="Fantinatti-Garboggini F."/>
            <person name="Marchini F.K."/>
            <person name="Rodrigues-Luiz G.F."/>
            <person name="Wagner G."/>
            <person name="Goldman G.H."/>
            <person name="Fietto J.L."/>
            <person name="Elias M.C."/>
            <person name="Goldman M.H."/>
            <person name="Sagot M.F."/>
            <person name="Pereira M."/>
            <person name="Stoco P.H."/>
            <person name="de Mendonca-Neto R.P."/>
            <person name="Teixeira S.M."/>
            <person name="Maciel T.E."/>
            <person name="de Oliveira Mendes T.A."/>
            <person name="Urmenyi T.P."/>
            <person name="de Souza W."/>
            <person name="Schenkman S."/>
            <person name="de Vasconcelos A.T."/>
        </authorList>
    </citation>
    <scope>NUCLEOTIDE SEQUENCE [LARGE SCALE GENOMIC DNA]</scope>
</reference>
<dbReference type="GO" id="GO:0004674">
    <property type="term" value="F:protein serine/threonine kinase activity"/>
    <property type="evidence" value="ECO:0007669"/>
    <property type="project" value="UniProtKB-KW"/>
</dbReference>
<keyword evidence="3 6" id="KW-0547">Nucleotide-binding</keyword>
<evidence type="ECO:0000256" key="8">
    <source>
        <dbReference type="SAM" id="Phobius"/>
    </source>
</evidence>
<proteinExistence type="predicted"/>
<dbReference type="PROSITE" id="PS50011">
    <property type="entry name" value="PROTEIN_KINASE_DOM"/>
    <property type="match status" value="1"/>
</dbReference>
<dbReference type="CDD" id="cd07834">
    <property type="entry name" value="STKc_MAPK"/>
    <property type="match status" value="1"/>
</dbReference>
<accession>S9UJF6</accession>
<feature type="compositionally biased region" description="Pro residues" evidence="7">
    <location>
        <begin position="461"/>
        <end position="472"/>
    </location>
</feature>
<evidence type="ECO:0000256" key="1">
    <source>
        <dbReference type="ARBA" id="ARBA00022527"/>
    </source>
</evidence>
<evidence type="ECO:0000313" key="10">
    <source>
        <dbReference type="EMBL" id="EPY30947.1"/>
    </source>
</evidence>
<dbReference type="SUPFAM" id="SSF56112">
    <property type="entry name" value="Protein kinase-like (PK-like)"/>
    <property type="match status" value="1"/>
</dbReference>
<evidence type="ECO:0000256" key="3">
    <source>
        <dbReference type="ARBA" id="ARBA00022741"/>
    </source>
</evidence>
<evidence type="ECO:0000256" key="5">
    <source>
        <dbReference type="ARBA" id="ARBA00022840"/>
    </source>
</evidence>
<name>S9UJF6_9TRYP</name>
<keyword evidence="8" id="KW-1133">Transmembrane helix</keyword>
<dbReference type="AlphaFoldDB" id="S9UJF6"/>
<keyword evidence="11" id="KW-1185">Reference proteome</keyword>
<evidence type="ECO:0000259" key="9">
    <source>
        <dbReference type="PROSITE" id="PS50011"/>
    </source>
</evidence>
<gene>
    <name evidence="10" type="ORF">STCU_03756</name>
</gene>
<evidence type="ECO:0000313" key="11">
    <source>
        <dbReference type="Proteomes" id="UP000015354"/>
    </source>
</evidence>
<feature type="binding site" evidence="6">
    <location>
        <position position="133"/>
    </location>
    <ligand>
        <name>ATP</name>
        <dbReference type="ChEBI" id="CHEBI:30616"/>
    </ligand>
</feature>
<feature type="domain" description="Protein kinase" evidence="9">
    <location>
        <begin position="103"/>
        <end position="392"/>
    </location>
</feature>
<dbReference type="Gene3D" id="1.10.510.10">
    <property type="entry name" value="Transferase(Phosphotransferase) domain 1"/>
    <property type="match status" value="1"/>
</dbReference>
<dbReference type="InterPro" id="IPR000719">
    <property type="entry name" value="Prot_kinase_dom"/>
</dbReference>
<dbReference type="InterPro" id="IPR017441">
    <property type="entry name" value="Protein_kinase_ATP_BS"/>
</dbReference>
<comment type="caution">
    <text evidence="10">The sequence shown here is derived from an EMBL/GenBank/DDBJ whole genome shotgun (WGS) entry which is preliminary data.</text>
</comment>
<dbReference type="InterPro" id="IPR011009">
    <property type="entry name" value="Kinase-like_dom_sf"/>
</dbReference>
<dbReference type="GO" id="GO:0005524">
    <property type="term" value="F:ATP binding"/>
    <property type="evidence" value="ECO:0007669"/>
    <property type="project" value="UniProtKB-UniRule"/>
</dbReference>
<dbReference type="Gene3D" id="3.30.200.20">
    <property type="entry name" value="Phosphorylase Kinase, domain 1"/>
    <property type="match status" value="1"/>
</dbReference>
<dbReference type="PROSITE" id="PS00109">
    <property type="entry name" value="PROTEIN_KINASE_TYR"/>
    <property type="match status" value="1"/>
</dbReference>
<evidence type="ECO:0000256" key="7">
    <source>
        <dbReference type="SAM" id="MobiDB-lite"/>
    </source>
</evidence>
<keyword evidence="5 6" id="KW-0067">ATP-binding</keyword>
<organism evidence="10 11">
    <name type="scientific">Strigomonas culicis</name>
    <dbReference type="NCBI Taxonomy" id="28005"/>
    <lineage>
        <taxon>Eukaryota</taxon>
        <taxon>Discoba</taxon>
        <taxon>Euglenozoa</taxon>
        <taxon>Kinetoplastea</taxon>
        <taxon>Metakinetoplastina</taxon>
        <taxon>Trypanosomatida</taxon>
        <taxon>Trypanosomatidae</taxon>
        <taxon>Strigomonadinae</taxon>
        <taxon>Strigomonas</taxon>
    </lineage>
</organism>
<feature type="region of interest" description="Disordered" evidence="7">
    <location>
        <begin position="455"/>
        <end position="521"/>
    </location>
</feature>
<dbReference type="PANTHER" id="PTHR24055">
    <property type="entry name" value="MITOGEN-ACTIVATED PROTEIN KINASE"/>
    <property type="match status" value="1"/>
</dbReference>
<evidence type="ECO:0000256" key="2">
    <source>
        <dbReference type="ARBA" id="ARBA00022679"/>
    </source>
</evidence>
<keyword evidence="2" id="KW-0808">Transferase</keyword>
<dbReference type="FunFam" id="3.30.200.20:FF:000564">
    <property type="entry name" value="Mitogen-activated protein kinase"/>
    <property type="match status" value="1"/>
</dbReference>
<dbReference type="InterPro" id="IPR050117">
    <property type="entry name" value="MAPK"/>
</dbReference>
<dbReference type="OrthoDB" id="192887at2759"/>
<feature type="compositionally biased region" description="Low complexity" evidence="7">
    <location>
        <begin position="473"/>
        <end position="490"/>
    </location>
</feature>
<dbReference type="InterPro" id="IPR008266">
    <property type="entry name" value="Tyr_kinase_AS"/>
</dbReference>
<sequence>MHRDSIALIMCVLFCFLFYNVSECFYFSLSITFFMMHKVRTIQLEVRIYLFFCCCCCCCCCFFTFHSIFLLLLLPSPSMPASSATMSLADFQREIDGLAPGRYTLERTIGAGSYGVVIRAVDRQDGNSLVAIKRVNKEIFDEVILAKRILREIKLLAHFDDENIIGLKNVLTPQNEDHFEHFYIIMNIMETDLRQVLRSGQQLTEAHIQFFLYQALRALHIIHSAGVIHRDITPANILVNTNCDLKICDFGLAKEESDQGEYMTDYVTMRWYRAPELVMEDKKYSTQIDVWGLGCILGELLGSRPLFQGKDRVNQLDKIVDIIGTPSEADIDAVGSAAAQKYIKKKGMRPPPDWRARYPNASPAALDLLARMLVFNPNKRITVLEAMRHPFLADLHDTADDHIHYKLFAFNENEHKNIKDVKRAIYVESIRFHQQGPAGGEVVSSAVTAAPSVACSVSPAQPSPQPSNPSSPQPTAATANNNNNSNNNQPLSVTARGDGRSAQQTIEKDVPENENDKNFDR</sequence>
<dbReference type="Proteomes" id="UP000015354">
    <property type="component" value="Unassembled WGS sequence"/>
</dbReference>
<evidence type="ECO:0000256" key="4">
    <source>
        <dbReference type="ARBA" id="ARBA00022777"/>
    </source>
</evidence>
<dbReference type="PROSITE" id="PS00107">
    <property type="entry name" value="PROTEIN_KINASE_ATP"/>
    <property type="match status" value="1"/>
</dbReference>
<protein>
    <submittedName>
        <fullName evidence="10">Extracellular signal-regulated kinase 1/2</fullName>
    </submittedName>
</protein>
<keyword evidence="8" id="KW-0472">Membrane</keyword>
<keyword evidence="8" id="KW-0812">Transmembrane</keyword>